<dbReference type="Gene3D" id="3.40.50.150">
    <property type="entry name" value="Vaccinia Virus protein VP39"/>
    <property type="match status" value="1"/>
</dbReference>
<dbReference type="InterPro" id="IPR029063">
    <property type="entry name" value="SAM-dependent_MTases_sf"/>
</dbReference>
<protein>
    <submittedName>
        <fullName evidence="4">SAM-dependent methyltransferase</fullName>
    </submittedName>
</protein>
<dbReference type="EMBL" id="JACHVX010000004">
    <property type="protein sequence ID" value="MBB2924055.1"/>
    <property type="molecule type" value="Genomic_DNA"/>
</dbReference>
<dbReference type="SUPFAM" id="SSF53335">
    <property type="entry name" value="S-adenosyl-L-methionine-dependent methyltransferases"/>
    <property type="match status" value="1"/>
</dbReference>
<dbReference type="PANTHER" id="PTHR43861:SF1">
    <property type="entry name" value="TRANS-ACONITATE 2-METHYLTRANSFERASE"/>
    <property type="match status" value="1"/>
</dbReference>
<dbReference type="Pfam" id="PF13649">
    <property type="entry name" value="Methyltransf_25"/>
    <property type="match status" value="1"/>
</dbReference>
<evidence type="ECO:0000313" key="5">
    <source>
        <dbReference type="Proteomes" id="UP000518206"/>
    </source>
</evidence>
<dbReference type="GO" id="GO:0008168">
    <property type="term" value="F:methyltransferase activity"/>
    <property type="evidence" value="ECO:0007669"/>
    <property type="project" value="UniProtKB-KW"/>
</dbReference>
<evidence type="ECO:0000256" key="1">
    <source>
        <dbReference type="ARBA" id="ARBA00022603"/>
    </source>
</evidence>
<proteinExistence type="predicted"/>
<reference evidence="4 5" key="1">
    <citation type="submission" date="2020-08" db="EMBL/GenBank/DDBJ databases">
        <title>The Agave Microbiome: Exploring the role of microbial communities in plant adaptations to desert environments.</title>
        <authorList>
            <person name="Partida-Martinez L.P."/>
        </authorList>
    </citation>
    <scope>NUCLEOTIDE SEQUENCE [LARGE SCALE GENOMIC DNA]</scope>
    <source>
        <strain evidence="4 5">RAS26</strain>
    </source>
</reference>
<keyword evidence="1 4" id="KW-0489">Methyltransferase</keyword>
<evidence type="ECO:0000259" key="3">
    <source>
        <dbReference type="Pfam" id="PF13649"/>
    </source>
</evidence>
<evidence type="ECO:0000256" key="2">
    <source>
        <dbReference type="ARBA" id="ARBA00022679"/>
    </source>
</evidence>
<gene>
    <name evidence="4" type="ORF">FHR80_002983</name>
</gene>
<sequence>MPDHDPRLVAFYDEDNPDGPDHDWFRALADETGAAAVLDLGCGTGLLTVSFARPGRRVVGVDPSPSMLARARVRPGGADVRWVLGDSRDVPEGPYDLAVMSGNVAQHVPDGDWERTLDDLRRALRPGGVLAFESRNPRARAWERWGTAEPTTRPTAHGPLREWMEVRETAPGRVLLTAHNRFEDTGEHVVETVTLAFRERAVLERQLAAAGFAVEGVWADWHRTPAVASSPLLVLEARRR</sequence>
<reference evidence="4 5" key="2">
    <citation type="submission" date="2020-08" db="EMBL/GenBank/DDBJ databases">
        <authorList>
            <person name="Partida-Martinez L."/>
            <person name="Huntemann M."/>
            <person name="Clum A."/>
            <person name="Wang J."/>
            <person name="Palaniappan K."/>
            <person name="Ritter S."/>
            <person name="Chen I.-M."/>
            <person name="Stamatis D."/>
            <person name="Reddy T."/>
            <person name="O'Malley R."/>
            <person name="Daum C."/>
            <person name="Shapiro N."/>
            <person name="Ivanova N."/>
            <person name="Kyrpides N."/>
            <person name="Woyke T."/>
        </authorList>
    </citation>
    <scope>NUCLEOTIDE SEQUENCE [LARGE SCALE GENOMIC DNA]</scope>
    <source>
        <strain evidence="4 5">RAS26</strain>
    </source>
</reference>
<dbReference type="AlphaFoldDB" id="A0A7W4YBM0"/>
<organism evidence="4 5">
    <name type="scientific">Cellulomonas cellasea</name>
    <dbReference type="NCBI Taxonomy" id="43670"/>
    <lineage>
        <taxon>Bacteria</taxon>
        <taxon>Bacillati</taxon>
        <taxon>Actinomycetota</taxon>
        <taxon>Actinomycetes</taxon>
        <taxon>Micrococcales</taxon>
        <taxon>Cellulomonadaceae</taxon>
        <taxon>Cellulomonas</taxon>
    </lineage>
</organism>
<feature type="domain" description="Methyltransferase" evidence="3">
    <location>
        <begin position="37"/>
        <end position="128"/>
    </location>
</feature>
<dbReference type="CDD" id="cd02440">
    <property type="entry name" value="AdoMet_MTases"/>
    <property type="match status" value="1"/>
</dbReference>
<dbReference type="GO" id="GO:0032259">
    <property type="term" value="P:methylation"/>
    <property type="evidence" value="ECO:0007669"/>
    <property type="project" value="UniProtKB-KW"/>
</dbReference>
<evidence type="ECO:0000313" key="4">
    <source>
        <dbReference type="EMBL" id="MBB2924055.1"/>
    </source>
</evidence>
<dbReference type="InterPro" id="IPR041698">
    <property type="entry name" value="Methyltransf_25"/>
</dbReference>
<dbReference type="PANTHER" id="PTHR43861">
    <property type="entry name" value="TRANS-ACONITATE 2-METHYLTRANSFERASE-RELATED"/>
    <property type="match status" value="1"/>
</dbReference>
<accession>A0A7W4YBM0</accession>
<keyword evidence="2 4" id="KW-0808">Transferase</keyword>
<dbReference type="RefSeq" id="WP_183296844.1">
    <property type="nucleotide sequence ID" value="NZ_JACHVX010000004.1"/>
</dbReference>
<name>A0A7W4YBM0_9CELL</name>
<dbReference type="Proteomes" id="UP000518206">
    <property type="component" value="Unassembled WGS sequence"/>
</dbReference>
<comment type="caution">
    <text evidence="4">The sequence shown here is derived from an EMBL/GenBank/DDBJ whole genome shotgun (WGS) entry which is preliminary data.</text>
</comment>